<keyword evidence="1" id="KW-0472">Membrane</keyword>
<comment type="caution">
    <text evidence="2">The sequence shown here is derived from an EMBL/GenBank/DDBJ whole genome shotgun (WGS) entry which is preliminary data.</text>
</comment>
<protein>
    <submittedName>
        <fullName evidence="2">Uncharacterized protein</fullName>
    </submittedName>
</protein>
<keyword evidence="1" id="KW-0812">Transmembrane</keyword>
<keyword evidence="1" id="KW-1133">Transmembrane helix</keyword>
<dbReference type="Proteomes" id="UP000310200">
    <property type="component" value="Unassembled WGS sequence"/>
</dbReference>
<evidence type="ECO:0000313" key="2">
    <source>
        <dbReference type="EMBL" id="TGZ49157.1"/>
    </source>
</evidence>
<accession>A0A4S2KML5</accession>
<organism evidence="2 3">
    <name type="scientific">Temnothorax longispinosus</name>
    <dbReference type="NCBI Taxonomy" id="300112"/>
    <lineage>
        <taxon>Eukaryota</taxon>
        <taxon>Metazoa</taxon>
        <taxon>Ecdysozoa</taxon>
        <taxon>Arthropoda</taxon>
        <taxon>Hexapoda</taxon>
        <taxon>Insecta</taxon>
        <taxon>Pterygota</taxon>
        <taxon>Neoptera</taxon>
        <taxon>Endopterygota</taxon>
        <taxon>Hymenoptera</taxon>
        <taxon>Apocrita</taxon>
        <taxon>Aculeata</taxon>
        <taxon>Formicoidea</taxon>
        <taxon>Formicidae</taxon>
        <taxon>Myrmicinae</taxon>
        <taxon>Temnothorax</taxon>
    </lineage>
</organism>
<evidence type="ECO:0000313" key="3">
    <source>
        <dbReference type="Proteomes" id="UP000310200"/>
    </source>
</evidence>
<feature type="transmembrane region" description="Helical" evidence="1">
    <location>
        <begin position="61"/>
        <end position="79"/>
    </location>
</feature>
<proteinExistence type="predicted"/>
<gene>
    <name evidence="2" type="ORF">DBV15_09516</name>
</gene>
<dbReference type="AlphaFoldDB" id="A0A4S2KML5"/>
<dbReference type="EMBL" id="QBLH01002215">
    <property type="protein sequence ID" value="TGZ49157.1"/>
    <property type="molecule type" value="Genomic_DNA"/>
</dbReference>
<keyword evidence="3" id="KW-1185">Reference proteome</keyword>
<evidence type="ECO:0000256" key="1">
    <source>
        <dbReference type="SAM" id="Phobius"/>
    </source>
</evidence>
<name>A0A4S2KML5_9HYME</name>
<reference evidence="2 3" key="1">
    <citation type="journal article" date="2019" name="Philos. Trans. R. Soc. Lond., B, Biol. Sci.">
        <title>Ant behaviour and brain gene expression of defending hosts depend on the ecological success of the intruding social parasite.</title>
        <authorList>
            <person name="Kaur R."/>
            <person name="Stoldt M."/>
            <person name="Jongepier E."/>
            <person name="Feldmeyer B."/>
            <person name="Menzel F."/>
            <person name="Bornberg-Bauer E."/>
            <person name="Foitzik S."/>
        </authorList>
    </citation>
    <scope>NUCLEOTIDE SEQUENCE [LARGE SCALE GENOMIC DNA]</scope>
    <source>
        <tissue evidence="2">Whole body</tissue>
    </source>
</reference>
<sequence>MRMLQWILEIARFLGTRFTYIGTVHINVKGEGPDAFLFVDVNATVIKHNLRFDALYFLRNALYLFYSFFPICYCISRWWEGFYGCSCVIFILSRHLV</sequence>